<dbReference type="PANTHER" id="PTHR46323">
    <property type="entry name" value="BETA-GALACTOSIDASE"/>
    <property type="match status" value="1"/>
</dbReference>
<evidence type="ECO:0000256" key="2">
    <source>
        <dbReference type="ARBA" id="ARBA00007401"/>
    </source>
</evidence>
<dbReference type="Proteomes" id="UP000594205">
    <property type="component" value="Chromosome"/>
</dbReference>
<dbReference type="Pfam" id="PF02929">
    <property type="entry name" value="Bgal_small_N"/>
    <property type="match status" value="1"/>
</dbReference>
<dbReference type="Gene3D" id="3.20.20.80">
    <property type="entry name" value="Glycosidases"/>
    <property type="match status" value="1"/>
</dbReference>
<organism evidence="9 10">
    <name type="scientific">Streptomyces ferrugineus</name>
    <dbReference type="NCBI Taxonomy" id="1413221"/>
    <lineage>
        <taxon>Bacteria</taxon>
        <taxon>Bacillati</taxon>
        <taxon>Actinomycetota</taxon>
        <taxon>Actinomycetes</taxon>
        <taxon>Kitasatosporales</taxon>
        <taxon>Streptomycetaceae</taxon>
        <taxon>Streptomyces</taxon>
    </lineage>
</organism>
<reference evidence="9 10" key="1">
    <citation type="submission" date="2020-10" db="EMBL/GenBank/DDBJ databases">
        <title>Streptomyces ferrugineus complate genome analysis.</title>
        <authorList>
            <person name="Anwar N."/>
        </authorList>
    </citation>
    <scope>NUCLEOTIDE SEQUENCE [LARGE SCALE GENOMIC DNA]</scope>
    <source>
        <strain evidence="9 10">CCTCC AA2014009</strain>
    </source>
</reference>
<dbReference type="GO" id="GO:0005990">
    <property type="term" value="P:lactose catabolic process"/>
    <property type="evidence" value="ECO:0007669"/>
    <property type="project" value="TreeGrafter"/>
</dbReference>
<dbReference type="EMBL" id="CP063373">
    <property type="protein sequence ID" value="QOV34730.1"/>
    <property type="molecule type" value="Genomic_DNA"/>
</dbReference>
<dbReference type="InterPro" id="IPR004199">
    <property type="entry name" value="B-gal_small/dom_5"/>
</dbReference>
<evidence type="ECO:0000256" key="5">
    <source>
        <dbReference type="ARBA" id="ARBA00022801"/>
    </source>
</evidence>
<accession>A0A7M2SEG8</accession>
<dbReference type="InterPro" id="IPR014718">
    <property type="entry name" value="GH-type_carb-bd"/>
</dbReference>
<dbReference type="AlphaFoldDB" id="A0A7M2SEG8"/>
<dbReference type="PRINTS" id="PR00132">
    <property type="entry name" value="GLHYDRLASE2"/>
</dbReference>
<keyword evidence="5" id="KW-0378">Hydrolase</keyword>
<dbReference type="InterPro" id="IPR032312">
    <property type="entry name" value="LacZ_4"/>
</dbReference>
<comment type="catalytic activity">
    <reaction evidence="1">
        <text>Hydrolysis of terminal non-reducing beta-D-galactose residues in beta-D-galactosides.</text>
        <dbReference type="EC" id="3.2.1.23"/>
    </reaction>
</comment>
<dbReference type="GO" id="GO:0009341">
    <property type="term" value="C:beta-galactosidase complex"/>
    <property type="evidence" value="ECO:0007669"/>
    <property type="project" value="InterPro"/>
</dbReference>
<name>A0A7M2SEG8_9ACTN</name>
<gene>
    <name evidence="9" type="ORF">IM697_32175</name>
</gene>
<evidence type="ECO:0000256" key="4">
    <source>
        <dbReference type="ARBA" id="ARBA00013303"/>
    </source>
</evidence>
<sequence length="956" mass="105654">MSLRTTTSADYVEDVSPGTGALAPRAWYAVSDAKSLSLNGDWRFRLSATADAEDDSFAAQGYDAGDWAEVTVPGHWVLQGDGAFGSPIYTNHLYPFPVDPPRVPTENPTGDHLRVFDLPEDWPGDGGAVLRFDGVESCARVWLNGTELGEFKGSRLPHEFAVGQLLKPAQNVLAVRVHQWSAGSYLEDQDQWWLPGIFRDVTLLHRPAGAAGDFFVHASYDHTTGEGTLRVDSDVDGRVSVPALDIDVATGEPVTVPVEPWSAETPKLYDGELVTPGERVPLRIGFRTVVLEDGLIKVNGRAILFKGVNRHEWHPEKGRALDLVTMREDVLLMKRHNLNAVRTSHYPPHPAFLDLCDEYGLWVVDECDLETHGFTEQAWRDNPVDDDRWTPALLDRAARMVERDKNHPSVVFWSLGNEAGTGRGLTAMAEWIHGRDSSRLVHYEGDWNCRDTDVYSRMYASHEEVERIGRAVDGGTHKRRQLPFIQCEYGHAMGNGPGGIADYQQIFERYERLQGGFIWEWIDHGITHPELGYAYGGDFGEELHDGNFVCDGLIFPDRQPSPGLVEYKKVIEPVRIEGDGTGGTVRVTNAYDFADLSHLRFEFSHSVDGLPTGAHTLTVPALAPGESAEVKLPAAPDGQGEEVLWTVRALLAEDTPWGPKGHEVAWGQGTVAPRTPVAVAASARPVREERLITLGPATFDARSGAPRTICGLDVSGLRLDVWRATTDNDDGASWQDDTRYGVLWRGLGLHRMRHRLDGVESTDDALTVRTRVAPAAAEVGLRTVYRWTSDGTLLKLTVSVTPEGDWTVPLPRLGIRFGLPADTAREVLYFGGSGEAYPDTRAASMLGQWTPGIDDLHTPYVRPQENGARADVRWAELGGLRIEGDPEFWFSARRWTNEQLDAARHLTDLTPGDTLWINLDHGQHGIGSQSCGPGPLPQYFLTVEPTEFSFVFSVTE</sequence>
<dbReference type="PANTHER" id="PTHR46323:SF2">
    <property type="entry name" value="BETA-GALACTOSIDASE"/>
    <property type="match status" value="1"/>
</dbReference>
<evidence type="ECO:0000256" key="3">
    <source>
        <dbReference type="ARBA" id="ARBA00012756"/>
    </source>
</evidence>
<dbReference type="KEGG" id="sfeu:IM697_32175"/>
<proteinExistence type="inferred from homology"/>
<dbReference type="SUPFAM" id="SSF49303">
    <property type="entry name" value="beta-Galactosidase/glucuronidase domain"/>
    <property type="match status" value="2"/>
</dbReference>
<dbReference type="InterPro" id="IPR036156">
    <property type="entry name" value="Beta-gal/glucu_dom_sf"/>
</dbReference>
<dbReference type="SMART" id="SM01038">
    <property type="entry name" value="Bgal_small_N"/>
    <property type="match status" value="1"/>
</dbReference>
<feature type="domain" description="Beta galactosidase small chain/" evidence="8">
    <location>
        <begin position="693"/>
        <end position="953"/>
    </location>
</feature>
<dbReference type="Pfam" id="PF16353">
    <property type="entry name" value="LacZ_4"/>
    <property type="match status" value="1"/>
</dbReference>
<dbReference type="Gene3D" id="2.70.98.10">
    <property type="match status" value="1"/>
</dbReference>
<evidence type="ECO:0000313" key="9">
    <source>
        <dbReference type="EMBL" id="QOV34730.1"/>
    </source>
</evidence>
<dbReference type="RefSeq" id="WP_194039600.1">
    <property type="nucleotide sequence ID" value="NZ_CP063373.1"/>
</dbReference>
<keyword evidence="10" id="KW-1185">Reference proteome</keyword>
<dbReference type="InterPro" id="IPR006104">
    <property type="entry name" value="Glyco_hydro_2_N"/>
</dbReference>
<dbReference type="Gene3D" id="2.60.40.10">
    <property type="entry name" value="Immunoglobulins"/>
    <property type="match status" value="2"/>
</dbReference>
<evidence type="ECO:0000313" key="10">
    <source>
        <dbReference type="Proteomes" id="UP000594205"/>
    </source>
</evidence>
<dbReference type="Pfam" id="PF02837">
    <property type="entry name" value="Glyco_hydro_2_N"/>
    <property type="match status" value="1"/>
</dbReference>
<dbReference type="Gene3D" id="2.60.120.260">
    <property type="entry name" value="Galactose-binding domain-like"/>
    <property type="match status" value="1"/>
</dbReference>
<dbReference type="InterPro" id="IPR013783">
    <property type="entry name" value="Ig-like_fold"/>
</dbReference>
<dbReference type="GO" id="GO:0004565">
    <property type="term" value="F:beta-galactosidase activity"/>
    <property type="evidence" value="ECO:0007669"/>
    <property type="project" value="UniProtKB-EC"/>
</dbReference>
<comment type="similarity">
    <text evidence="2">Belongs to the glycosyl hydrolase 2 family.</text>
</comment>
<dbReference type="SUPFAM" id="SSF74650">
    <property type="entry name" value="Galactose mutarotase-like"/>
    <property type="match status" value="1"/>
</dbReference>
<dbReference type="Pfam" id="PF02836">
    <property type="entry name" value="Glyco_hydro_2_C"/>
    <property type="match status" value="1"/>
</dbReference>
<dbReference type="PROSITE" id="PS00719">
    <property type="entry name" value="GLYCOSYL_HYDROL_F2_1"/>
    <property type="match status" value="1"/>
</dbReference>
<dbReference type="SUPFAM" id="SSF51445">
    <property type="entry name" value="(Trans)glycosidases"/>
    <property type="match status" value="1"/>
</dbReference>
<dbReference type="EC" id="3.2.1.23" evidence="3"/>
<protein>
    <recommendedName>
        <fullName evidence="4">Beta-galactosidase</fullName>
        <ecNumber evidence="3">3.2.1.23</ecNumber>
    </recommendedName>
    <alternativeName>
        <fullName evidence="7">Lactase</fullName>
    </alternativeName>
</protein>
<keyword evidence="6" id="KW-0326">Glycosidase</keyword>
<dbReference type="SUPFAM" id="SSF49785">
    <property type="entry name" value="Galactose-binding domain-like"/>
    <property type="match status" value="1"/>
</dbReference>
<dbReference type="InterPro" id="IPR011013">
    <property type="entry name" value="Gal_mutarotase_sf_dom"/>
</dbReference>
<dbReference type="InterPro" id="IPR006103">
    <property type="entry name" value="Glyco_hydro_2_cat"/>
</dbReference>
<dbReference type="InterPro" id="IPR023230">
    <property type="entry name" value="Glyco_hydro_2_CS"/>
</dbReference>
<evidence type="ECO:0000256" key="6">
    <source>
        <dbReference type="ARBA" id="ARBA00023295"/>
    </source>
</evidence>
<dbReference type="InterPro" id="IPR017853">
    <property type="entry name" value="GH"/>
</dbReference>
<evidence type="ECO:0000256" key="1">
    <source>
        <dbReference type="ARBA" id="ARBA00001412"/>
    </source>
</evidence>
<evidence type="ECO:0000259" key="8">
    <source>
        <dbReference type="SMART" id="SM01038"/>
    </source>
</evidence>
<dbReference type="InterPro" id="IPR023232">
    <property type="entry name" value="Glyco_hydro_2_AS"/>
</dbReference>
<dbReference type="PROSITE" id="PS00608">
    <property type="entry name" value="GLYCOSYL_HYDROL_F2_2"/>
    <property type="match status" value="1"/>
</dbReference>
<evidence type="ECO:0000256" key="7">
    <source>
        <dbReference type="ARBA" id="ARBA00032230"/>
    </source>
</evidence>
<dbReference type="InterPro" id="IPR008979">
    <property type="entry name" value="Galactose-bd-like_sf"/>
</dbReference>
<dbReference type="InterPro" id="IPR006101">
    <property type="entry name" value="Glyco_hydro_2"/>
</dbReference>
<dbReference type="GO" id="GO:0030246">
    <property type="term" value="F:carbohydrate binding"/>
    <property type="evidence" value="ECO:0007669"/>
    <property type="project" value="InterPro"/>
</dbReference>
<dbReference type="InterPro" id="IPR050347">
    <property type="entry name" value="Bact_Beta-galactosidase"/>
</dbReference>